<feature type="transmembrane region" description="Helical" evidence="1">
    <location>
        <begin position="533"/>
        <end position="551"/>
    </location>
</feature>
<dbReference type="RefSeq" id="WP_289167035.1">
    <property type="nucleotide sequence ID" value="NZ_JASZZN010000029.1"/>
</dbReference>
<feature type="transmembrane region" description="Helical" evidence="1">
    <location>
        <begin position="461"/>
        <end position="485"/>
    </location>
</feature>
<dbReference type="Pfam" id="PF04389">
    <property type="entry name" value="Peptidase_M28"/>
    <property type="match status" value="1"/>
</dbReference>
<feature type="transmembrane region" description="Helical" evidence="1">
    <location>
        <begin position="423"/>
        <end position="441"/>
    </location>
</feature>
<feature type="transmembrane region" description="Helical" evidence="1">
    <location>
        <begin position="353"/>
        <end position="372"/>
    </location>
</feature>
<dbReference type="SUPFAM" id="SSF53187">
    <property type="entry name" value="Zn-dependent exopeptidases"/>
    <property type="match status" value="1"/>
</dbReference>
<evidence type="ECO:0000256" key="1">
    <source>
        <dbReference type="SAM" id="Phobius"/>
    </source>
</evidence>
<feature type="domain" description="Peptidase M28" evidence="2">
    <location>
        <begin position="121"/>
        <end position="311"/>
    </location>
</feature>
<feature type="transmembrane region" description="Helical" evidence="1">
    <location>
        <begin position="7"/>
        <end position="25"/>
    </location>
</feature>
<keyword evidence="1" id="KW-0472">Membrane</keyword>
<dbReference type="Gene3D" id="3.40.630.10">
    <property type="entry name" value="Zn peptidases"/>
    <property type="match status" value="1"/>
</dbReference>
<dbReference type="InterPro" id="IPR045175">
    <property type="entry name" value="M28_fam"/>
</dbReference>
<comment type="caution">
    <text evidence="3">The sequence shown here is derived from an EMBL/GenBank/DDBJ whole genome shotgun (WGS) entry which is preliminary data.</text>
</comment>
<name>A0ABT7PRC0_9BACT</name>
<dbReference type="InterPro" id="IPR007484">
    <property type="entry name" value="Peptidase_M28"/>
</dbReference>
<keyword evidence="1" id="KW-0812">Transmembrane</keyword>
<organism evidence="3 4">
    <name type="scientific">Roseiconus lacunae</name>
    <dbReference type="NCBI Taxonomy" id="2605694"/>
    <lineage>
        <taxon>Bacteria</taxon>
        <taxon>Pseudomonadati</taxon>
        <taxon>Planctomycetota</taxon>
        <taxon>Planctomycetia</taxon>
        <taxon>Pirellulales</taxon>
        <taxon>Pirellulaceae</taxon>
        <taxon>Roseiconus</taxon>
    </lineage>
</organism>
<evidence type="ECO:0000259" key="2">
    <source>
        <dbReference type="Pfam" id="PF04389"/>
    </source>
</evidence>
<feature type="transmembrane region" description="Helical" evidence="1">
    <location>
        <begin position="505"/>
        <end position="526"/>
    </location>
</feature>
<keyword evidence="4" id="KW-1185">Reference proteome</keyword>
<dbReference type="Proteomes" id="UP001239462">
    <property type="component" value="Unassembled WGS sequence"/>
</dbReference>
<dbReference type="EMBL" id="JASZZN010000029">
    <property type="protein sequence ID" value="MDM4019011.1"/>
    <property type="molecule type" value="Genomic_DNA"/>
</dbReference>
<evidence type="ECO:0000313" key="4">
    <source>
        <dbReference type="Proteomes" id="UP001239462"/>
    </source>
</evidence>
<sequence length="557" mass="60881">MRRGYRQLISVAVFTLAIAIGGWIYHGPSPRGIDAPPDVPSAARMRQSLQLLLGQPALQHSAGTVEGDAYLRRLEVTLKSAVRFQAEATVWRIEIPFDLEHQDWHPNDRLGLLPENTILKNLLVTIPGTVPHLRPILLVTHHDSCPWGPGAGDASSAVVALVEYAGILGQNPPRRTTHFLFTDGEEFGLLGAHALYDHQALPIEDPAFVLNFDARGTTGGIPMFETHDNNAAWVTAIIDDLAKPKITTSLAVMVYRTLPNATDFDVFGQKFGWPGFNFATIGGAHHYHTPHDIPENLSDRTLQHMGDHVASVHQAIDRLTKEQIDALRRQTTLTPRNAIFFDLFGLKVITLDATSQISLAIFAFALTWLPILKQGYKIPFQAMFRFVGTGMLPIIACAILGIIANVTLKLTPYHQLRYTPVDLFAGLLTIGLAVATSILILERMIPKLMPCDNSHELCDSVWMMSSLLALMAAVLVPAGAYLLVLPAFVASLGRTFTGRPSIGAWGGWLTTATLVGPLLVLLVQAIGPWNQPVYAILAALLSIQMAATWHHPTVVAK</sequence>
<gene>
    <name evidence="3" type="ORF">QTN89_26395</name>
</gene>
<dbReference type="PANTHER" id="PTHR12147:SF26">
    <property type="entry name" value="PEPTIDASE M28 DOMAIN-CONTAINING PROTEIN"/>
    <property type="match status" value="1"/>
</dbReference>
<evidence type="ECO:0000313" key="3">
    <source>
        <dbReference type="EMBL" id="MDM4019011.1"/>
    </source>
</evidence>
<reference evidence="3 4" key="1">
    <citation type="submission" date="2023-06" db="EMBL/GenBank/DDBJ databases">
        <title>Roseiconus lacunae JC819 isolated from Gulf of Mannar region, Tamil Nadu.</title>
        <authorList>
            <person name="Pk S."/>
            <person name="Ch S."/>
            <person name="Ch V.R."/>
        </authorList>
    </citation>
    <scope>NUCLEOTIDE SEQUENCE [LARGE SCALE GENOMIC DNA]</scope>
    <source>
        <strain evidence="3 4">JC819</strain>
    </source>
</reference>
<keyword evidence="1" id="KW-1133">Transmembrane helix</keyword>
<accession>A0ABT7PRC0</accession>
<proteinExistence type="predicted"/>
<protein>
    <submittedName>
        <fullName evidence="3">M28 family peptidase</fullName>
    </submittedName>
</protein>
<dbReference type="PANTHER" id="PTHR12147">
    <property type="entry name" value="METALLOPEPTIDASE M28 FAMILY MEMBER"/>
    <property type="match status" value="1"/>
</dbReference>
<feature type="transmembrane region" description="Helical" evidence="1">
    <location>
        <begin position="384"/>
        <end position="403"/>
    </location>
</feature>